<comment type="caution">
    <text evidence="2">The sequence shown here is derived from an EMBL/GenBank/DDBJ whole genome shotgun (WGS) entry which is preliminary data.</text>
</comment>
<feature type="domain" description="F-box" evidence="1">
    <location>
        <begin position="201"/>
        <end position="247"/>
    </location>
</feature>
<dbReference type="SMART" id="SM00256">
    <property type="entry name" value="FBOX"/>
    <property type="match status" value="1"/>
</dbReference>
<evidence type="ECO:0000313" key="3">
    <source>
        <dbReference type="Proteomes" id="UP001566132"/>
    </source>
</evidence>
<dbReference type="AlphaFoldDB" id="A0ABD1F795"/>
<dbReference type="InterPro" id="IPR001810">
    <property type="entry name" value="F-box_dom"/>
</dbReference>
<reference evidence="2 3" key="1">
    <citation type="submission" date="2024-05" db="EMBL/GenBank/DDBJ databases">
        <title>Genetic variation in Jamaican populations of the coffee berry borer (Hypothenemus hampei).</title>
        <authorList>
            <person name="Errbii M."/>
            <person name="Myrie A."/>
        </authorList>
    </citation>
    <scope>NUCLEOTIDE SEQUENCE [LARGE SCALE GENOMIC DNA]</scope>
    <source>
        <strain evidence="2">JA-Hopewell-2020-01-JO</strain>
        <tissue evidence="2">Whole body</tissue>
    </source>
</reference>
<evidence type="ECO:0000259" key="1">
    <source>
        <dbReference type="PROSITE" id="PS50181"/>
    </source>
</evidence>
<dbReference type="PROSITE" id="PS50181">
    <property type="entry name" value="FBOX"/>
    <property type="match status" value="1"/>
</dbReference>
<keyword evidence="3" id="KW-1185">Reference proteome</keyword>
<dbReference type="InterPro" id="IPR032675">
    <property type="entry name" value="LRR_dom_sf"/>
</dbReference>
<dbReference type="EMBL" id="JBDJPC010000003">
    <property type="protein sequence ID" value="KAL1509825.1"/>
    <property type="molecule type" value="Genomic_DNA"/>
</dbReference>
<evidence type="ECO:0000313" key="2">
    <source>
        <dbReference type="EMBL" id="KAL1509825.1"/>
    </source>
</evidence>
<accession>A0ABD1F795</accession>
<dbReference type="Gene3D" id="3.80.10.10">
    <property type="entry name" value="Ribonuclease Inhibitor"/>
    <property type="match status" value="2"/>
</dbReference>
<dbReference type="PANTHER" id="PTHR16134">
    <property type="entry name" value="F-BOX/TPR REPEAT PROTEIN POF3"/>
    <property type="match status" value="1"/>
</dbReference>
<sequence length="553" mass="64529">MLIYTVCCHQKFLTRNPDCREYRILWHGTITEKNYGLWSEGSLHAQKPYRYQDIDPFGATDFVNVKFYKPTAANGFMLDKSWIAANVIVRIWVASVNYQTKKISGKWKLLYLGPHPKAPKGLFYQFPDLINVMRIEFNNKLGKHFPKLAHFQVVTTDLELVLTMPLIVDIPSNHVMYNGARRLTYKKIRKKKSEGKLKKKKNVVKTLSTEILLKIFDYLDLVSLSRCAQVNKRWNAIANDESFYQEIDLKMYWNKVNSDTLSKLKKNLGRVKKLDMTWCNQDRIEFRINNLCEDFHNLLVSILGNTKDTLTHLCLDHNVYVTIRVVEVIASCSNLQELRLRNTYNWVGWKLENLSITKLKTLDVSMTNVTEKELITILKNNPNLEHLVIDYCRQLTCGIILDTVITHNPNLKAWSSWDAFEDQDNSKIYARFGELVHLEDLDLGLCAPTTYKIHCLEIIVTKCKKLKRLIVTSWKLIKDQEMLPVVIEGKELIQLNIARLYKLTPLILSVAVDSLPNLRYLNIQHCCEFSNELVERYIKKYPNLEITYKADKK</sequence>
<gene>
    <name evidence="2" type="ORF">ABEB36_004504</name>
</gene>
<dbReference type="Proteomes" id="UP001566132">
    <property type="component" value="Unassembled WGS sequence"/>
</dbReference>
<dbReference type="Pfam" id="PF12937">
    <property type="entry name" value="F-box-like"/>
    <property type="match status" value="1"/>
</dbReference>
<name>A0ABD1F795_HYPHA</name>
<dbReference type="InterPro" id="IPR036047">
    <property type="entry name" value="F-box-like_dom_sf"/>
</dbReference>
<dbReference type="SUPFAM" id="SSF52047">
    <property type="entry name" value="RNI-like"/>
    <property type="match status" value="1"/>
</dbReference>
<dbReference type="SUPFAM" id="SSF81383">
    <property type="entry name" value="F-box domain"/>
    <property type="match status" value="1"/>
</dbReference>
<proteinExistence type="predicted"/>
<organism evidence="2 3">
    <name type="scientific">Hypothenemus hampei</name>
    <name type="common">Coffee berry borer</name>
    <dbReference type="NCBI Taxonomy" id="57062"/>
    <lineage>
        <taxon>Eukaryota</taxon>
        <taxon>Metazoa</taxon>
        <taxon>Ecdysozoa</taxon>
        <taxon>Arthropoda</taxon>
        <taxon>Hexapoda</taxon>
        <taxon>Insecta</taxon>
        <taxon>Pterygota</taxon>
        <taxon>Neoptera</taxon>
        <taxon>Endopterygota</taxon>
        <taxon>Coleoptera</taxon>
        <taxon>Polyphaga</taxon>
        <taxon>Cucujiformia</taxon>
        <taxon>Curculionidae</taxon>
        <taxon>Scolytinae</taxon>
        <taxon>Hypothenemus</taxon>
    </lineage>
</organism>
<protein>
    <recommendedName>
        <fullName evidence="1">F-box domain-containing protein</fullName>
    </recommendedName>
</protein>
<dbReference type="PANTHER" id="PTHR16134:SF119">
    <property type="entry name" value="AT02038P-RELATED"/>
    <property type="match status" value="1"/>
</dbReference>